<evidence type="ECO:0000313" key="5">
    <source>
        <dbReference type="Proteomes" id="UP000015381"/>
    </source>
</evidence>
<dbReference type="Proteomes" id="UP000015381">
    <property type="component" value="Chromosome I"/>
</dbReference>
<evidence type="ECO:0000313" key="4">
    <source>
        <dbReference type="Proteomes" id="UP000003861"/>
    </source>
</evidence>
<dbReference type="RefSeq" id="WP_008526443.1">
    <property type="nucleotide sequence ID" value="NC_021921.1"/>
</dbReference>
<evidence type="ECO:0000259" key="1">
    <source>
        <dbReference type="Pfam" id="PF10069"/>
    </source>
</evidence>
<dbReference type="Pfam" id="PF10069">
    <property type="entry name" value="DICT"/>
    <property type="match status" value="1"/>
</dbReference>
<dbReference type="EMBL" id="AFNT02000022">
    <property type="protein sequence ID" value="ERJ05948.1"/>
    <property type="molecule type" value="Genomic_DNA"/>
</dbReference>
<dbReference type="HOGENOM" id="CLU_069298_0_0_2"/>
<protein>
    <submittedName>
        <fullName evidence="3">Sensor protein</fullName>
    </submittedName>
    <submittedName>
        <fullName evidence="2">Signal transduction protein</fullName>
    </submittedName>
</protein>
<dbReference type="OrthoDB" id="198447at2157"/>
<dbReference type="PATRIC" id="fig|1033806.12.peg.1885"/>
<organism evidence="3 4">
    <name type="scientific">Halorhabdus tiamatea SARL4B</name>
    <dbReference type="NCBI Taxonomy" id="1033806"/>
    <lineage>
        <taxon>Archaea</taxon>
        <taxon>Methanobacteriati</taxon>
        <taxon>Methanobacteriota</taxon>
        <taxon>Stenosarchaea group</taxon>
        <taxon>Halobacteria</taxon>
        <taxon>Halobacteriales</taxon>
        <taxon>Haloarculaceae</taxon>
        <taxon>Halorhabdus</taxon>
    </lineage>
</organism>
<accession>F7PKN3</accession>
<dbReference type="InterPro" id="IPR016954">
    <property type="entry name" value="Uncharacterised_Vng0742h"/>
</dbReference>
<dbReference type="EMBL" id="HF571520">
    <property type="protein sequence ID" value="CCQ34018.1"/>
    <property type="molecule type" value="Genomic_DNA"/>
</dbReference>
<dbReference type="AlphaFoldDB" id="F7PKN3"/>
<dbReference type="GeneID" id="23799542"/>
<dbReference type="Proteomes" id="UP000003861">
    <property type="component" value="Unassembled WGS sequence"/>
</dbReference>
<reference evidence="2 5" key="3">
    <citation type="journal article" date="2014" name="Environ. Microbiol.">
        <title>Halorhabdus tiamatea: proteogenomics and glycosidase activity measurements identify the first cultivated euryarchaeon from a deep-sea anoxic brine lake as potential polysaccharide degrader.</title>
        <authorList>
            <person name="Werner J."/>
            <person name="Ferrer M."/>
            <person name="Michel G."/>
            <person name="Mann A.J."/>
            <person name="Huang S."/>
            <person name="Juarez S."/>
            <person name="Ciordia S."/>
            <person name="Albar J.P."/>
            <person name="Alcaide M."/>
            <person name="La Cono V."/>
            <person name="Yakimov M.M."/>
            <person name="Antunes A."/>
            <person name="Taborda M."/>
            <person name="Da Costa M.S."/>
            <person name="Amann R.I."/>
            <person name="Gloeckner F.O."/>
            <person name="Golyshina O.V."/>
            <person name="Golyshin P.N."/>
            <person name="Teeling H."/>
        </authorList>
    </citation>
    <scope>NUCLEOTIDE SEQUENCE [LARGE SCALE GENOMIC DNA]</scope>
    <source>
        <strain evidence="5">SARL4B</strain>
        <strain evidence="2">Type strain: SARL4B</strain>
    </source>
</reference>
<keyword evidence="5" id="KW-1185">Reference proteome</keyword>
<evidence type="ECO:0000313" key="3">
    <source>
        <dbReference type="EMBL" id="ERJ05948.1"/>
    </source>
</evidence>
<dbReference type="PIRSF" id="PIRSF030471">
    <property type="entry name" value="STR_Vng0742h_prd"/>
    <property type="match status" value="1"/>
</dbReference>
<reference evidence="3 4" key="1">
    <citation type="journal article" date="2011" name="J. Bacteriol.">
        <title>Genome sequence of Halorhabdus tiamatea, the first archaeon isolated from a deep-sea anoxic brine lake.</title>
        <authorList>
            <person name="Antunes A."/>
            <person name="Alam I."/>
            <person name="Bajic V.B."/>
            <person name="Stingl U."/>
        </authorList>
    </citation>
    <scope>NUCLEOTIDE SEQUENCE [LARGE SCALE GENOMIC DNA]</scope>
    <source>
        <strain evidence="3 4">SARL4B</strain>
    </source>
</reference>
<evidence type="ECO:0000313" key="2">
    <source>
        <dbReference type="EMBL" id="CCQ34018.1"/>
    </source>
</evidence>
<gene>
    <name evidence="3" type="ORF">HLRTI_001976</name>
    <name evidence="2" type="ORF">HTIA_1899</name>
</gene>
<sequence>MTLAQILEAIGDHEKELVVFNDEADGSIVDELREYFRTQNVRIRAETTASGRPTGVAVLAKRRTVLSVVSVATLRELLAGVPSGADAIGIADGDYEPILGYLKETTFTSRDTEQMLYTTREIEDRARRVRGGTIHAGFQRLSLVADQQPIYADLAARGVDVHIYGVPDVPTPEIDGAVHAVGNDEIAETWFVVFDGGGEGVQKCALLAEERGDGSFDGAWTYDPTIVDSILEHLEETYLAADRTRPQSDT</sequence>
<feature type="domain" description="DICT" evidence="1">
    <location>
        <begin position="111"/>
        <end position="210"/>
    </location>
</feature>
<dbReference type="KEGG" id="hti:HTIA_1899"/>
<dbReference type="eggNOG" id="arCOG02909">
    <property type="taxonomic scope" value="Archaea"/>
</dbReference>
<proteinExistence type="predicted"/>
<dbReference type="InterPro" id="IPR019278">
    <property type="entry name" value="DICT_dom"/>
</dbReference>
<name>F7PKN3_9EURY</name>
<reference evidence="3 4" key="2">
    <citation type="journal article" date="2013" name="PLoS ONE">
        <title>INDIGO - INtegrated Data Warehouse of MIcrobial GenOmes with Examples from the Red Sea Extremophiles.</title>
        <authorList>
            <person name="Alam I."/>
            <person name="Antunes A."/>
            <person name="Kamau A.A."/>
            <person name="Ba Alawi W."/>
            <person name="Kalkatawi M."/>
            <person name="Stingl U."/>
            <person name="Bajic V.B."/>
        </authorList>
    </citation>
    <scope>NUCLEOTIDE SEQUENCE [LARGE SCALE GENOMIC DNA]</scope>
    <source>
        <strain evidence="3 4">SARL4B</strain>
    </source>
</reference>